<evidence type="ECO:0000313" key="1">
    <source>
        <dbReference type="Proteomes" id="UP000887580"/>
    </source>
</evidence>
<name>A0AC35FAT8_9BILA</name>
<dbReference type="Proteomes" id="UP000887580">
    <property type="component" value="Unplaced"/>
</dbReference>
<evidence type="ECO:0000313" key="2">
    <source>
        <dbReference type="WBParaSite" id="PS1159_v2.g15555.t1"/>
    </source>
</evidence>
<organism evidence="1 2">
    <name type="scientific">Panagrolaimus sp. PS1159</name>
    <dbReference type="NCBI Taxonomy" id="55785"/>
    <lineage>
        <taxon>Eukaryota</taxon>
        <taxon>Metazoa</taxon>
        <taxon>Ecdysozoa</taxon>
        <taxon>Nematoda</taxon>
        <taxon>Chromadorea</taxon>
        <taxon>Rhabditida</taxon>
        <taxon>Tylenchina</taxon>
        <taxon>Panagrolaimomorpha</taxon>
        <taxon>Panagrolaimoidea</taxon>
        <taxon>Panagrolaimidae</taxon>
        <taxon>Panagrolaimus</taxon>
    </lineage>
</organism>
<sequence>MPSFNVEEYVIKITESDYDIHDSNIKNVDEDGKEYIIKQNLDTTTSVNLPIAIEDMYMKYPTDYYVSQTPKFNVLYIQQQQQELELPISSLPALPPAVLPQSTPFRLPMKYSAKFGSFGVADRQFTEPSGLVVTAEGDIVVADANNHRIQIFDSQCNFKFSFGEPGKRDGQLLYPNRVAINPKNGDYVITERSPTHQVQIFNRFGSFIRKFGTTILQHPRGVCVDSEGRIIVVECKLMRVCVFSSVGHLLHQFSALKHLMFPNNICAGPDNQLFICDNREHCIKVFNYNGEYLRSFGGEGITNYPISVSFDYLGRILVADNNDKFNLTVFDKDGNLVKAFESKVRHSHCFDAAIYDGVVVVASKDYKVYYYKYKMGGCRQPSISVSLPPMPL</sequence>
<protein>
    <submittedName>
        <fullName evidence="2">Uncharacterized protein</fullName>
    </submittedName>
</protein>
<reference evidence="2" key="1">
    <citation type="submission" date="2022-11" db="UniProtKB">
        <authorList>
            <consortium name="WormBaseParasite"/>
        </authorList>
    </citation>
    <scope>IDENTIFICATION</scope>
</reference>
<proteinExistence type="predicted"/>
<dbReference type="WBParaSite" id="PS1159_v2.g15555.t1">
    <property type="protein sequence ID" value="PS1159_v2.g15555.t1"/>
    <property type="gene ID" value="PS1159_v2.g15555"/>
</dbReference>
<accession>A0AC35FAT8</accession>